<dbReference type="EMBL" id="CYGY02000038">
    <property type="protein sequence ID" value="SIT44082.1"/>
    <property type="molecule type" value="Genomic_DNA"/>
</dbReference>
<evidence type="ECO:0000313" key="1">
    <source>
        <dbReference type="EMBL" id="SIT44082.1"/>
    </source>
</evidence>
<protein>
    <submittedName>
        <fullName evidence="1">Uncharacterized protein</fullName>
    </submittedName>
</protein>
<dbReference type="Proteomes" id="UP000195569">
    <property type="component" value="Unassembled WGS sequence"/>
</dbReference>
<evidence type="ECO:0000313" key="2">
    <source>
        <dbReference type="Proteomes" id="UP000195569"/>
    </source>
</evidence>
<proteinExistence type="predicted"/>
<comment type="caution">
    <text evidence="1">The sequence shown here is derived from an EMBL/GenBank/DDBJ whole genome shotgun (WGS) entry which is preliminary data.</text>
</comment>
<reference evidence="1" key="1">
    <citation type="submission" date="2016-12" db="EMBL/GenBank/DDBJ databases">
        <authorList>
            <person name="Moulin L."/>
        </authorList>
    </citation>
    <scope>NUCLEOTIDE SEQUENCE [LARGE SCALE GENOMIC DNA]</scope>
    <source>
        <strain evidence="1">STM 7183</strain>
    </source>
</reference>
<organism evidence="1 2">
    <name type="scientific">Paraburkholderia piptadeniae</name>
    <dbReference type="NCBI Taxonomy" id="1701573"/>
    <lineage>
        <taxon>Bacteria</taxon>
        <taxon>Pseudomonadati</taxon>
        <taxon>Pseudomonadota</taxon>
        <taxon>Betaproteobacteria</taxon>
        <taxon>Burkholderiales</taxon>
        <taxon>Burkholderiaceae</taxon>
        <taxon>Paraburkholderia</taxon>
    </lineage>
</organism>
<keyword evidence="2" id="KW-1185">Reference proteome</keyword>
<dbReference type="AlphaFoldDB" id="A0A1N7S9P9"/>
<name>A0A1N7S9P9_9BURK</name>
<accession>A0A1N7S9P9</accession>
<gene>
    <name evidence="1" type="ORF">BN2476_380016</name>
</gene>
<sequence>MPARGVANDAQAMVQRVAPACGFLGVDTDFRADYGVTHTLASSRSATRRERPAPTASLFQICSVF</sequence>